<proteinExistence type="predicted"/>
<evidence type="ECO:0000313" key="1">
    <source>
        <dbReference type="EMBL" id="MBB6481202.1"/>
    </source>
</evidence>
<dbReference type="RefSeq" id="WP_184747443.1">
    <property type="nucleotide sequence ID" value="NZ_JACHGJ010000005.1"/>
</dbReference>
<organism evidence="1 2">
    <name type="scientific">Spirochaeta isovalerica</name>
    <dbReference type="NCBI Taxonomy" id="150"/>
    <lineage>
        <taxon>Bacteria</taxon>
        <taxon>Pseudomonadati</taxon>
        <taxon>Spirochaetota</taxon>
        <taxon>Spirochaetia</taxon>
        <taxon>Spirochaetales</taxon>
        <taxon>Spirochaetaceae</taxon>
        <taxon>Spirochaeta</taxon>
    </lineage>
</organism>
<gene>
    <name evidence="1" type="ORF">HNR50_002875</name>
</gene>
<dbReference type="Proteomes" id="UP000587760">
    <property type="component" value="Unassembled WGS sequence"/>
</dbReference>
<protein>
    <submittedName>
        <fullName evidence="1">Uncharacterized protein</fullName>
    </submittedName>
</protein>
<reference evidence="1 2" key="1">
    <citation type="submission" date="2020-08" db="EMBL/GenBank/DDBJ databases">
        <title>Genomic Encyclopedia of Type Strains, Phase IV (KMG-IV): sequencing the most valuable type-strain genomes for metagenomic binning, comparative biology and taxonomic classification.</title>
        <authorList>
            <person name="Goeker M."/>
        </authorList>
    </citation>
    <scope>NUCLEOTIDE SEQUENCE [LARGE SCALE GENOMIC DNA]</scope>
    <source>
        <strain evidence="1 2">DSM 2461</strain>
    </source>
</reference>
<evidence type="ECO:0000313" key="2">
    <source>
        <dbReference type="Proteomes" id="UP000587760"/>
    </source>
</evidence>
<accession>A0A841RFS1</accession>
<name>A0A841RFS1_9SPIO</name>
<dbReference type="AlphaFoldDB" id="A0A841RFS1"/>
<comment type="caution">
    <text evidence="1">The sequence shown here is derived from an EMBL/GenBank/DDBJ whole genome shotgun (WGS) entry which is preliminary data.</text>
</comment>
<keyword evidence="2" id="KW-1185">Reference proteome</keyword>
<sequence>MKMTPAMTMAQENMQPGVITEEGFLGDETIPVVDMIARDEGEMRDAGLSFVDTAKRLAYFMEEGQKGLGEPVTIDDKWLIRVVDPRGQLPCPFKDGFFHKMTAQITRKETNESVVVTDLSIHLLREHHFIEGKGSRFRLEPQVMKRVLFD</sequence>
<dbReference type="EMBL" id="JACHGJ010000005">
    <property type="protein sequence ID" value="MBB6481202.1"/>
    <property type="molecule type" value="Genomic_DNA"/>
</dbReference>